<reference evidence="8 9" key="1">
    <citation type="journal article" date="2008" name="PLoS Genet.">
        <title>Complete genome sequence of the complex carbohydrate-degrading marine bacterium, Saccharophagus degradans strain 2-40 T.</title>
        <authorList>
            <person name="Weiner R.M."/>
            <person name="Taylor L.E.II."/>
            <person name="Henrissat B."/>
            <person name="Hauser L."/>
            <person name="Land M."/>
            <person name="Coutinho P.M."/>
            <person name="Rancurel C."/>
            <person name="Saunders E.H."/>
            <person name="Longmire A.G."/>
            <person name="Zhang H."/>
            <person name="Bayer E.A."/>
            <person name="Gilbert H.J."/>
            <person name="Larimer F."/>
            <person name="Zhulin I.B."/>
            <person name="Ekborg N.A."/>
            <person name="Lamed R."/>
            <person name="Richardson P.M."/>
            <person name="Borovok I."/>
            <person name="Hutcheson S."/>
        </authorList>
    </citation>
    <scope>NUCLEOTIDE SEQUENCE [LARGE SCALE GENOMIC DNA]</scope>
    <source>
        <strain evidence="9">2-40 / ATCC 43961 / DSM 17024</strain>
    </source>
</reference>
<keyword evidence="4" id="KW-0378">Hydrolase</keyword>
<organism evidence="8 9">
    <name type="scientific">Saccharophagus degradans (strain 2-40 / ATCC 43961 / DSM 17024)</name>
    <dbReference type="NCBI Taxonomy" id="203122"/>
    <lineage>
        <taxon>Bacteria</taxon>
        <taxon>Pseudomonadati</taxon>
        <taxon>Pseudomonadota</taxon>
        <taxon>Gammaproteobacteria</taxon>
        <taxon>Cellvibrionales</taxon>
        <taxon>Cellvibrionaceae</taxon>
        <taxon>Saccharophagus</taxon>
    </lineage>
</organism>
<dbReference type="PANTHER" id="PTHR43730:SF1">
    <property type="entry name" value="BETA-MANNOSIDASE"/>
    <property type="match status" value="1"/>
</dbReference>
<dbReference type="CAZy" id="GH2">
    <property type="family name" value="Glycoside Hydrolase Family 2"/>
</dbReference>
<evidence type="ECO:0000259" key="7">
    <source>
        <dbReference type="Pfam" id="PF22666"/>
    </source>
</evidence>
<dbReference type="eggNOG" id="COG3250">
    <property type="taxonomic scope" value="Bacteria"/>
</dbReference>
<dbReference type="Pfam" id="PF22666">
    <property type="entry name" value="Glyco_hydro_2_N2"/>
    <property type="match status" value="1"/>
</dbReference>
<dbReference type="GO" id="GO:0006516">
    <property type="term" value="P:glycoprotein catabolic process"/>
    <property type="evidence" value="ECO:0007669"/>
    <property type="project" value="TreeGrafter"/>
</dbReference>
<dbReference type="KEGG" id="sde:Sde_0169"/>
<dbReference type="PANTHER" id="PTHR43730">
    <property type="entry name" value="BETA-MANNOSIDASE"/>
    <property type="match status" value="1"/>
</dbReference>
<evidence type="ECO:0000256" key="4">
    <source>
        <dbReference type="ARBA" id="ARBA00022801"/>
    </source>
</evidence>
<protein>
    <recommendedName>
        <fullName evidence="3">beta-mannosidase</fullName>
        <ecNumber evidence="3">3.2.1.25</ecNumber>
    </recommendedName>
</protein>
<dbReference type="Gene3D" id="2.60.40.10">
    <property type="entry name" value="Immunoglobulins"/>
    <property type="match status" value="1"/>
</dbReference>
<name>Q21PE6_SACD2</name>
<dbReference type="InterPro" id="IPR050887">
    <property type="entry name" value="Beta-mannosidase_GH2"/>
</dbReference>
<dbReference type="InterPro" id="IPR054593">
    <property type="entry name" value="Beta-mannosidase-like_N2"/>
</dbReference>
<dbReference type="InterPro" id="IPR008979">
    <property type="entry name" value="Galactose-bd-like_sf"/>
</dbReference>
<dbReference type="Pfam" id="PF00703">
    <property type="entry name" value="Glyco_hydro_2"/>
    <property type="match status" value="1"/>
</dbReference>
<dbReference type="InterPro" id="IPR036156">
    <property type="entry name" value="Beta-gal/glucu_dom_sf"/>
</dbReference>
<proteinExistence type="inferred from homology"/>
<dbReference type="Gene3D" id="3.20.20.80">
    <property type="entry name" value="Glycosidases"/>
    <property type="match status" value="1"/>
</dbReference>
<dbReference type="InterPro" id="IPR017853">
    <property type="entry name" value="GH"/>
</dbReference>
<comment type="similarity">
    <text evidence="2">Belongs to the glycosyl hydrolase 2 family.</text>
</comment>
<dbReference type="EMBL" id="CP000282">
    <property type="protein sequence ID" value="ABD79433.1"/>
    <property type="molecule type" value="Genomic_DNA"/>
</dbReference>
<dbReference type="SUPFAM" id="SSF51445">
    <property type="entry name" value="(Trans)glycosidases"/>
    <property type="match status" value="1"/>
</dbReference>
<evidence type="ECO:0000256" key="3">
    <source>
        <dbReference type="ARBA" id="ARBA00012754"/>
    </source>
</evidence>
<dbReference type="InterPro" id="IPR013783">
    <property type="entry name" value="Ig-like_fold"/>
</dbReference>
<dbReference type="Gene3D" id="2.60.120.260">
    <property type="entry name" value="Galactose-binding domain-like"/>
    <property type="match status" value="1"/>
</dbReference>
<evidence type="ECO:0000313" key="9">
    <source>
        <dbReference type="Proteomes" id="UP000001947"/>
    </source>
</evidence>
<dbReference type="SUPFAM" id="SSF49785">
    <property type="entry name" value="Galactose-binding domain-like"/>
    <property type="match status" value="1"/>
</dbReference>
<dbReference type="GO" id="GO:0004567">
    <property type="term" value="F:beta-mannosidase activity"/>
    <property type="evidence" value="ECO:0007669"/>
    <property type="project" value="UniProtKB-EC"/>
</dbReference>
<dbReference type="OrthoDB" id="9758603at2"/>
<dbReference type="GO" id="GO:0005975">
    <property type="term" value="P:carbohydrate metabolic process"/>
    <property type="evidence" value="ECO:0007669"/>
    <property type="project" value="InterPro"/>
</dbReference>
<evidence type="ECO:0000256" key="1">
    <source>
        <dbReference type="ARBA" id="ARBA00000829"/>
    </source>
</evidence>
<feature type="domain" description="Beta-mannosidase-like galactose-binding" evidence="7">
    <location>
        <begin position="21"/>
        <end position="173"/>
    </location>
</feature>
<evidence type="ECO:0000256" key="2">
    <source>
        <dbReference type="ARBA" id="ARBA00007401"/>
    </source>
</evidence>
<dbReference type="SUPFAM" id="SSF49303">
    <property type="entry name" value="beta-Galactosidase/glucuronidase domain"/>
    <property type="match status" value="1"/>
</dbReference>
<feature type="domain" description="Glycoside hydrolase family 2 immunoglobulin-like beta-sandwich" evidence="6">
    <location>
        <begin position="212"/>
        <end position="290"/>
    </location>
</feature>
<dbReference type="EC" id="3.2.1.25" evidence="3"/>
<dbReference type="AlphaFoldDB" id="Q21PE6"/>
<accession>Q21PE6</accession>
<dbReference type="InterPro" id="IPR006102">
    <property type="entry name" value="Ig-like_GH2"/>
</dbReference>
<evidence type="ECO:0000256" key="5">
    <source>
        <dbReference type="ARBA" id="ARBA00023295"/>
    </source>
</evidence>
<gene>
    <name evidence="8" type="primary">gly2G</name>
    <name evidence="8" type="ordered locus">Sde_0169</name>
</gene>
<keyword evidence="5 8" id="KW-0326">Glycosidase</keyword>
<dbReference type="HOGENOM" id="CLU_017383_0_0_6"/>
<dbReference type="STRING" id="203122.Sde_0169"/>
<sequence>MVVNTDITQWSLTKTNANGAQTPADIIPLQQWLAVPVPGTVAQAVGDAGPQEDLEQFDWWYTAQFPLPKTGKRTYLQCDGLATLSEVWVNDQQVLYSQSMFENHKLDITDYLQADNTLAIVFKALAPHLAERRARPQWKTNLVDNQNLRWFRTSLLGRMPGWTPPVKAIGPWRDISIVSVAKFDLVECTVFSEVDEALNGKVHINLELDFIDAKLAADPQIQFLLDGKIYPITAKPIKGGGAFIDTEIAIEQPQLWWPHTHGEPYLHAYKITAIIDGEVTTLTEGKLGFKRVTAANQTNQLALEVNNNKIFCRGACWATPNITSLNASKQEYRHLLKLLVDAGANMVRIGGTMVYEHDDFYALCDELGILVWQDFMFANMDYPFADEDFSKLVAKEVRQQITRLKQTASIAVFCGNSEMQQQAAMMGMEQTQWANALFDTFITQKLEEQQLTLPYFTSSPCEGGLPFHTDAGLTHYYGVGAYKLMPDHFTVREVGFTSECLGFSHIPVTASLKQAFESPYPATHTPSWKAGIPRDNSAGWDFEDIRNFYLEKIFGVVADTLRYSDPETYFKLATIATAEMVSSVYSIWRASISNCNGALAWFYQDIVAGAGWGIVDSFARPKAAYYFLKRVWQPQQVLLINNSLNGYTLEVQNETAHTLQAQLNIVLVGLSDNIVAEHTQEITLAANSVGTHKLDTVFGRFMDATHAYKFGRQTIYAVVAELRNESGELISQAVSFPGCRRINTGAGEITGSITSDSDNESVVTLTPSVFVEYACLESKTTQFSDNYTCMLPGKTYSFKACEQIKSVHVSTLNLQKEFRVT</sequence>
<evidence type="ECO:0000259" key="6">
    <source>
        <dbReference type="Pfam" id="PF00703"/>
    </source>
</evidence>
<dbReference type="GeneID" id="98611877"/>
<keyword evidence="9" id="KW-1185">Reference proteome</keyword>
<evidence type="ECO:0000313" key="8">
    <source>
        <dbReference type="EMBL" id="ABD79433.1"/>
    </source>
</evidence>
<dbReference type="Proteomes" id="UP000001947">
    <property type="component" value="Chromosome"/>
</dbReference>
<dbReference type="RefSeq" id="WP_011466657.1">
    <property type="nucleotide sequence ID" value="NC_007912.1"/>
</dbReference>
<comment type="catalytic activity">
    <reaction evidence="1">
        <text>Hydrolysis of terminal, non-reducing beta-D-mannose residues in beta-D-mannosides.</text>
        <dbReference type="EC" id="3.2.1.25"/>
    </reaction>
</comment>